<protein>
    <submittedName>
        <fullName evidence="2">Uncharacterized protein</fullName>
    </submittedName>
</protein>
<proteinExistence type="predicted"/>
<comment type="caution">
    <text evidence="2">The sequence shown here is derived from an EMBL/GenBank/DDBJ whole genome shotgun (WGS) entry which is preliminary data.</text>
</comment>
<sequence>MREDEQVLGLLALLIVAIFACALMFVYSEPPERRKQAMNDMATGIAIGYIMSAPNICIGGRGGVNK</sequence>
<gene>
    <name evidence="2" type="ORF">SDC9_104367</name>
</gene>
<name>A0A645AWC3_9ZZZZ</name>
<accession>A0A645AWC3</accession>
<feature type="transmembrane region" description="Helical" evidence="1">
    <location>
        <begin position="6"/>
        <end position="27"/>
    </location>
</feature>
<evidence type="ECO:0000313" key="2">
    <source>
        <dbReference type="EMBL" id="MPM57545.1"/>
    </source>
</evidence>
<keyword evidence="1" id="KW-1133">Transmembrane helix</keyword>
<keyword evidence="1" id="KW-0812">Transmembrane</keyword>
<keyword evidence="1" id="KW-0472">Membrane</keyword>
<dbReference type="PROSITE" id="PS51257">
    <property type="entry name" value="PROKAR_LIPOPROTEIN"/>
    <property type="match status" value="1"/>
</dbReference>
<dbReference type="AlphaFoldDB" id="A0A645AWC3"/>
<reference evidence="2" key="1">
    <citation type="submission" date="2019-08" db="EMBL/GenBank/DDBJ databases">
        <authorList>
            <person name="Kucharzyk K."/>
            <person name="Murdoch R.W."/>
            <person name="Higgins S."/>
            <person name="Loffler F."/>
        </authorList>
    </citation>
    <scope>NUCLEOTIDE SEQUENCE</scope>
</reference>
<organism evidence="2">
    <name type="scientific">bioreactor metagenome</name>
    <dbReference type="NCBI Taxonomy" id="1076179"/>
    <lineage>
        <taxon>unclassified sequences</taxon>
        <taxon>metagenomes</taxon>
        <taxon>ecological metagenomes</taxon>
    </lineage>
</organism>
<evidence type="ECO:0000256" key="1">
    <source>
        <dbReference type="SAM" id="Phobius"/>
    </source>
</evidence>
<dbReference type="EMBL" id="VSSQ01016326">
    <property type="protein sequence ID" value="MPM57545.1"/>
    <property type="molecule type" value="Genomic_DNA"/>
</dbReference>